<organism evidence="1 2">
    <name type="scientific">Araneus ventricosus</name>
    <name type="common">Orbweaver spider</name>
    <name type="synonym">Epeira ventricosa</name>
    <dbReference type="NCBI Taxonomy" id="182803"/>
    <lineage>
        <taxon>Eukaryota</taxon>
        <taxon>Metazoa</taxon>
        <taxon>Ecdysozoa</taxon>
        <taxon>Arthropoda</taxon>
        <taxon>Chelicerata</taxon>
        <taxon>Arachnida</taxon>
        <taxon>Araneae</taxon>
        <taxon>Araneomorphae</taxon>
        <taxon>Entelegynae</taxon>
        <taxon>Araneoidea</taxon>
        <taxon>Araneidae</taxon>
        <taxon>Araneus</taxon>
    </lineage>
</organism>
<reference evidence="1 2" key="1">
    <citation type="journal article" date="2019" name="Sci. Rep.">
        <title>Orb-weaving spider Araneus ventricosus genome elucidates the spidroin gene catalogue.</title>
        <authorList>
            <person name="Kono N."/>
            <person name="Nakamura H."/>
            <person name="Ohtoshi R."/>
            <person name="Moran D.A.P."/>
            <person name="Shinohara A."/>
            <person name="Yoshida Y."/>
            <person name="Fujiwara M."/>
            <person name="Mori M."/>
            <person name="Tomita M."/>
            <person name="Arakawa K."/>
        </authorList>
    </citation>
    <scope>NUCLEOTIDE SEQUENCE [LARGE SCALE GENOMIC DNA]</scope>
</reference>
<evidence type="ECO:0000313" key="1">
    <source>
        <dbReference type="EMBL" id="GBM66548.1"/>
    </source>
</evidence>
<gene>
    <name evidence="1" type="ORF">AVEN_251969_1</name>
</gene>
<protein>
    <submittedName>
        <fullName evidence="1">Uncharacterized protein</fullName>
    </submittedName>
</protein>
<evidence type="ECO:0000313" key="2">
    <source>
        <dbReference type="Proteomes" id="UP000499080"/>
    </source>
</evidence>
<proteinExistence type="predicted"/>
<accession>A0A4Y2HMT1</accession>
<dbReference type="OrthoDB" id="6773878at2759"/>
<comment type="caution">
    <text evidence="1">The sequence shown here is derived from an EMBL/GenBank/DDBJ whole genome shotgun (WGS) entry which is preliminary data.</text>
</comment>
<dbReference type="EMBL" id="BGPR01002033">
    <property type="protein sequence ID" value="GBM66548.1"/>
    <property type="molecule type" value="Genomic_DNA"/>
</dbReference>
<sequence length="116" mass="13265">MAEVVIREVERFGLRGNIIGISFDTTASNTGLIQGVCSRIERELGRILLWLACRHQTHELILKGVLDECCGIPSSGPVIQIFRKFERLWASLDKKSYTTIVDEKNSRSRLYRKNNE</sequence>
<name>A0A4Y2HMT1_ARAVE</name>
<dbReference type="Proteomes" id="UP000499080">
    <property type="component" value="Unassembled WGS sequence"/>
</dbReference>
<keyword evidence="2" id="KW-1185">Reference proteome</keyword>
<dbReference type="AlphaFoldDB" id="A0A4Y2HMT1"/>